<dbReference type="SUPFAM" id="SSF53807">
    <property type="entry name" value="Helical backbone' metal receptor"/>
    <property type="match status" value="1"/>
</dbReference>
<dbReference type="PANTHER" id="PTHR30532">
    <property type="entry name" value="IRON III DICITRATE-BINDING PERIPLASMIC PROTEIN"/>
    <property type="match status" value="1"/>
</dbReference>
<keyword evidence="4 5" id="KW-0732">Signal</keyword>
<dbReference type="PROSITE" id="PS51257">
    <property type="entry name" value="PROKAR_LIPOPROTEIN"/>
    <property type="match status" value="1"/>
</dbReference>
<evidence type="ECO:0000313" key="8">
    <source>
        <dbReference type="Proteomes" id="UP000000214"/>
    </source>
</evidence>
<protein>
    <submittedName>
        <fullName evidence="7">Periplasmic binding protein</fullName>
    </submittedName>
</protein>
<dbReference type="EMBL" id="CP003493">
    <property type="protein sequence ID" value="AFV90546.1"/>
    <property type="molecule type" value="Genomic_DNA"/>
</dbReference>
<dbReference type="Proteomes" id="UP000000214">
    <property type="component" value="Chromosome"/>
</dbReference>
<feature type="signal peptide" evidence="5">
    <location>
        <begin position="1"/>
        <end position="24"/>
    </location>
</feature>
<accession>K7RVV5</accession>
<dbReference type="Gene3D" id="3.40.50.1980">
    <property type="entry name" value="Nitrogenase molybdenum iron protein domain"/>
    <property type="match status" value="2"/>
</dbReference>
<evidence type="ECO:0000256" key="3">
    <source>
        <dbReference type="ARBA" id="ARBA00022448"/>
    </source>
</evidence>
<comment type="similarity">
    <text evidence="2">Belongs to the bacterial solute-binding protein 8 family.</text>
</comment>
<evidence type="ECO:0000256" key="4">
    <source>
        <dbReference type="ARBA" id="ARBA00022729"/>
    </source>
</evidence>
<gene>
    <name evidence="7" type="ordered locus">PACID_27790</name>
</gene>
<evidence type="ECO:0000313" key="7">
    <source>
        <dbReference type="EMBL" id="AFV90546.1"/>
    </source>
</evidence>
<dbReference type="KEGG" id="pbo:PACID_27790"/>
<organism evidence="7 8">
    <name type="scientific">Acidipropionibacterium acidipropionici (strain ATCC 4875 / DSM 20272 / JCM 6432 / NBRC 12425 / NCIMB 8070 / 4)</name>
    <name type="common">Propionibacterium acidipropionici</name>
    <dbReference type="NCBI Taxonomy" id="1171373"/>
    <lineage>
        <taxon>Bacteria</taxon>
        <taxon>Bacillati</taxon>
        <taxon>Actinomycetota</taxon>
        <taxon>Actinomycetes</taxon>
        <taxon>Propionibacteriales</taxon>
        <taxon>Propionibacteriaceae</taxon>
        <taxon>Acidipropionibacterium</taxon>
    </lineage>
</organism>
<dbReference type="PATRIC" id="fig|1171373.8.peg.2730"/>
<dbReference type="RefSeq" id="WP_015071443.1">
    <property type="nucleotide sequence ID" value="NC_019395.1"/>
</dbReference>
<sequence>MPDTPRYLTRAVSRRGLFSAAAGAAAVLGLSACGAGSSSSDASADKASGSAAAKATDSFPVTIKHAWGTTKIDSAPSRIATSGWSGEDAVLALGVMPVGIPKANYGVVDKNGMLPWTAKAAAALGGSLPKTYDETDSLDTEAIADVEPDLILGISSGITKQQYTTLSEIAPTVPYTSKIAWGATWRDVMRDTAKAMGRTADGAKVIADCEKKMADAVAAHKGLKGRTAAVMYFDPKKLSTIGIYTAGDARPQYLADLGLPTADSVTQQSKGTSSFYKDISAENADIFSDVDVIVCYGDPKTLLTTLQKDPLLSKIPAVKRGSVAVIEDNSKLASAVSPSVLSIPDQVGAYADALAAAAAKVG</sequence>
<reference evidence="7 8" key="1">
    <citation type="journal article" date="2012" name="BMC Genomics">
        <title>The genome sequence of Propionibacterium acidipropionici provides insights into its biotechnological and industrial potential.</title>
        <authorList>
            <person name="Parizzi L.P."/>
            <person name="Grassi M.C."/>
            <person name="Llerena L.A."/>
            <person name="Carazzolle M.F."/>
            <person name="Queiroz V.L."/>
            <person name="Lunardi I."/>
            <person name="Zeidler A.F."/>
            <person name="Teixeira P.J."/>
            <person name="Mieczkowski P."/>
            <person name="Rincones J."/>
            <person name="Pereira G.A."/>
        </authorList>
    </citation>
    <scope>NUCLEOTIDE SEQUENCE [LARGE SCALE GENOMIC DNA]</scope>
    <source>
        <strain evidence="8">ATCC 4875 / DSM 20272 / JCM 6432 / NBRC 12425 / NCIMB 8070</strain>
    </source>
</reference>
<dbReference type="PROSITE" id="PS51318">
    <property type="entry name" value="TAT"/>
    <property type="match status" value="1"/>
</dbReference>
<dbReference type="PANTHER" id="PTHR30532:SF24">
    <property type="entry name" value="FERRIC ENTEROBACTIN-BINDING PERIPLASMIC PROTEIN FEPB"/>
    <property type="match status" value="1"/>
</dbReference>
<evidence type="ECO:0000256" key="5">
    <source>
        <dbReference type="SAM" id="SignalP"/>
    </source>
</evidence>
<dbReference type="PROSITE" id="PS50983">
    <property type="entry name" value="FE_B12_PBP"/>
    <property type="match status" value="1"/>
</dbReference>
<dbReference type="CDD" id="cd01146">
    <property type="entry name" value="FhuD"/>
    <property type="match status" value="1"/>
</dbReference>
<evidence type="ECO:0000256" key="1">
    <source>
        <dbReference type="ARBA" id="ARBA00004196"/>
    </source>
</evidence>
<dbReference type="HOGENOM" id="CLU_038034_1_1_11"/>
<keyword evidence="3" id="KW-0813">Transport</keyword>
<dbReference type="AlphaFoldDB" id="K7RVV5"/>
<dbReference type="GO" id="GO:0030288">
    <property type="term" value="C:outer membrane-bounded periplasmic space"/>
    <property type="evidence" value="ECO:0007669"/>
    <property type="project" value="TreeGrafter"/>
</dbReference>
<dbReference type="InterPro" id="IPR006311">
    <property type="entry name" value="TAT_signal"/>
</dbReference>
<comment type="subcellular location">
    <subcellularLocation>
        <location evidence="1">Cell envelope</location>
    </subcellularLocation>
</comment>
<feature type="domain" description="Fe/B12 periplasmic-binding" evidence="6">
    <location>
        <begin position="78"/>
        <end position="358"/>
    </location>
</feature>
<dbReference type="InterPro" id="IPR051313">
    <property type="entry name" value="Bact_iron-sidero_bind"/>
</dbReference>
<dbReference type="InterPro" id="IPR002491">
    <property type="entry name" value="ABC_transptr_periplasmic_BD"/>
</dbReference>
<evidence type="ECO:0000256" key="2">
    <source>
        <dbReference type="ARBA" id="ARBA00008814"/>
    </source>
</evidence>
<dbReference type="STRING" id="1171373.PACID_27790"/>
<proteinExistence type="inferred from homology"/>
<feature type="chain" id="PRO_5038739579" evidence="5">
    <location>
        <begin position="25"/>
        <end position="362"/>
    </location>
</feature>
<dbReference type="GO" id="GO:1901678">
    <property type="term" value="P:iron coordination entity transport"/>
    <property type="evidence" value="ECO:0007669"/>
    <property type="project" value="UniProtKB-ARBA"/>
</dbReference>
<dbReference type="Pfam" id="PF01497">
    <property type="entry name" value="Peripla_BP_2"/>
    <property type="match status" value="1"/>
</dbReference>
<name>K7RVV5_ACIA4</name>
<evidence type="ECO:0000259" key="6">
    <source>
        <dbReference type="PROSITE" id="PS50983"/>
    </source>
</evidence>
<dbReference type="eggNOG" id="COG0614">
    <property type="taxonomic scope" value="Bacteria"/>
</dbReference>